<dbReference type="VEuPathDB" id="FungiDB:RhiirFUN_011774"/>
<sequence length="198" mass="22380">MLIDDMGGNGRALGALELAVKDFKSFENINFLSIAETVFYQLKCHYDELSNKGTLTCPYIWLWLMANASDDDDKTKRYFDAKQSFGEETIINKSLSLEQAIYNRESTKSNAYSTNKSEIHISRFSAQTLLSFILSPTSEFRSQKMYDDEYEKATDEGNVFVLVTCGSSDVNKLQSLSAIVGANNWRSYFGPFTGRAVR</sequence>
<dbReference type="EMBL" id="KI294375">
    <property type="protein sequence ID" value="ESA04350.1"/>
    <property type="molecule type" value="Genomic_DNA"/>
</dbReference>
<accession>U9T864</accession>
<proteinExistence type="predicted"/>
<gene>
    <name evidence="1" type="ORF">GLOINDRAFT_4682</name>
</gene>
<dbReference type="AlphaFoldDB" id="U9T864"/>
<dbReference type="HOGENOM" id="CLU_1378783_0_0_1"/>
<evidence type="ECO:0000313" key="1">
    <source>
        <dbReference type="EMBL" id="ESA04350.1"/>
    </source>
</evidence>
<protein>
    <submittedName>
        <fullName evidence="1">Uncharacterized protein</fullName>
    </submittedName>
</protein>
<reference evidence="1" key="1">
    <citation type="submission" date="2013-07" db="EMBL/GenBank/DDBJ databases">
        <title>The genome of an arbuscular mycorrhizal fungus provides insights into the evolution of the oldest plant symbiosis.</title>
        <authorList>
            <consortium name="DOE Joint Genome Institute"/>
            <person name="Tisserant E."/>
            <person name="Malbreil M."/>
            <person name="Kuo A."/>
            <person name="Kohler A."/>
            <person name="Symeonidi A."/>
            <person name="Balestrini R."/>
            <person name="Charron P."/>
            <person name="Duensing N."/>
            <person name="Frei-dit-Frey N."/>
            <person name="Gianinazzi-Pearson V."/>
            <person name="Gilbert B."/>
            <person name="Handa Y."/>
            <person name="Hijri M."/>
            <person name="Kaul R."/>
            <person name="Kawaguchi M."/>
            <person name="Krajinski F."/>
            <person name="Lammers P."/>
            <person name="Lapierre D."/>
            <person name="Masclaux F.G."/>
            <person name="Murat C."/>
            <person name="Morin E."/>
            <person name="Ndikumana S."/>
            <person name="Pagni M."/>
            <person name="Petitpierre D."/>
            <person name="Requena N."/>
            <person name="Rosikiewicz P."/>
            <person name="Riley R."/>
            <person name="Saito K."/>
            <person name="San Clemente H."/>
            <person name="Shapiro H."/>
            <person name="van Tuinen D."/>
            <person name="Becard G."/>
            <person name="Bonfante P."/>
            <person name="Paszkowski U."/>
            <person name="Shachar-Hill Y."/>
            <person name="Young J.P."/>
            <person name="Sanders I.R."/>
            <person name="Henrissat B."/>
            <person name="Rensing S.A."/>
            <person name="Grigoriev I.V."/>
            <person name="Corradi N."/>
            <person name="Roux C."/>
            <person name="Martin F."/>
        </authorList>
    </citation>
    <scope>NUCLEOTIDE SEQUENCE</scope>
    <source>
        <strain evidence="1">DAOM 197198</strain>
    </source>
</reference>
<name>U9T864_RHIID</name>
<organism evidence="1">
    <name type="scientific">Rhizophagus irregularis (strain DAOM 181602 / DAOM 197198 / MUCL 43194)</name>
    <name type="common">Arbuscular mycorrhizal fungus</name>
    <name type="synonym">Glomus intraradices</name>
    <dbReference type="NCBI Taxonomy" id="747089"/>
    <lineage>
        <taxon>Eukaryota</taxon>
        <taxon>Fungi</taxon>
        <taxon>Fungi incertae sedis</taxon>
        <taxon>Mucoromycota</taxon>
        <taxon>Glomeromycotina</taxon>
        <taxon>Glomeromycetes</taxon>
        <taxon>Glomerales</taxon>
        <taxon>Glomeraceae</taxon>
        <taxon>Rhizophagus</taxon>
    </lineage>
</organism>